<evidence type="ECO:0000313" key="2">
    <source>
        <dbReference type="Proteomes" id="UP000267368"/>
    </source>
</evidence>
<dbReference type="EMBL" id="QICB01000007">
    <property type="protein sequence ID" value="RNL18820.1"/>
    <property type="molecule type" value="Genomic_DNA"/>
</dbReference>
<proteinExistence type="predicted"/>
<evidence type="ECO:0008006" key="3">
    <source>
        <dbReference type="Google" id="ProtNLM"/>
    </source>
</evidence>
<dbReference type="OrthoDB" id="5114244at2"/>
<dbReference type="InterPro" id="IPR001387">
    <property type="entry name" value="Cro/C1-type_HTH"/>
</dbReference>
<dbReference type="CDD" id="cd00093">
    <property type="entry name" value="HTH_XRE"/>
    <property type="match status" value="1"/>
</dbReference>
<dbReference type="GO" id="GO:0003677">
    <property type="term" value="F:DNA binding"/>
    <property type="evidence" value="ECO:0007669"/>
    <property type="project" value="InterPro"/>
</dbReference>
<organism evidence="1 2">
    <name type="scientific">Slackia faecicanis</name>
    <dbReference type="NCBI Taxonomy" id="255723"/>
    <lineage>
        <taxon>Bacteria</taxon>
        <taxon>Bacillati</taxon>
        <taxon>Actinomycetota</taxon>
        <taxon>Coriobacteriia</taxon>
        <taxon>Eggerthellales</taxon>
        <taxon>Eggerthellaceae</taxon>
        <taxon>Slackia</taxon>
    </lineage>
</organism>
<dbReference type="RefSeq" id="WP_123198563.1">
    <property type="nucleotide sequence ID" value="NZ_QICB01000007.1"/>
</dbReference>
<gene>
    <name evidence="1" type="ORF">DMP07_07645</name>
</gene>
<dbReference type="Proteomes" id="UP000267368">
    <property type="component" value="Unassembled WGS sequence"/>
</dbReference>
<comment type="caution">
    <text evidence="1">The sequence shown here is derived from an EMBL/GenBank/DDBJ whole genome shotgun (WGS) entry which is preliminary data.</text>
</comment>
<name>A0A3N0ADJ3_9ACTN</name>
<sequence length="141" mass="15748">MPKSEATLRNEMLFDSEMLGMKLRRARRDLGLSTTESASAYIFEKTGYTISSDAVYRIERGKQPPSTPQFFAFCLAYFGRLNRAVEIDSIIDDCACKAWREKDYATVYGEASEQTGGDSEIPDLCVAGAPMRPPVDEPLPF</sequence>
<dbReference type="InterPro" id="IPR010982">
    <property type="entry name" value="Lambda_DNA-bd_dom_sf"/>
</dbReference>
<accession>A0A3N0ADJ3</accession>
<evidence type="ECO:0000313" key="1">
    <source>
        <dbReference type="EMBL" id="RNL18820.1"/>
    </source>
</evidence>
<dbReference type="Gene3D" id="1.10.260.40">
    <property type="entry name" value="lambda repressor-like DNA-binding domains"/>
    <property type="match status" value="1"/>
</dbReference>
<keyword evidence="2" id="KW-1185">Reference proteome</keyword>
<reference evidence="2" key="1">
    <citation type="submission" date="2018-05" db="EMBL/GenBank/DDBJ databases">
        <title>Genome Sequencing of selected type strains of the family Eggerthellaceae.</title>
        <authorList>
            <person name="Danylec N."/>
            <person name="Stoll D.A."/>
            <person name="Doetsch A."/>
            <person name="Huch M."/>
        </authorList>
    </citation>
    <scope>NUCLEOTIDE SEQUENCE [LARGE SCALE GENOMIC DNA]</scope>
    <source>
        <strain evidence="2">DSM 17537</strain>
    </source>
</reference>
<protein>
    <recommendedName>
        <fullName evidence="3">HTH cro/C1-type domain-containing protein</fullName>
    </recommendedName>
</protein>
<dbReference type="AlphaFoldDB" id="A0A3N0ADJ3"/>